<dbReference type="Proteomes" id="UP000281406">
    <property type="component" value="Unassembled WGS sequence"/>
</dbReference>
<keyword evidence="3" id="KW-1185">Reference proteome</keyword>
<evidence type="ECO:0000313" key="3">
    <source>
        <dbReference type="Proteomes" id="UP000281406"/>
    </source>
</evidence>
<comment type="caution">
    <text evidence="2">The sequence shown here is derived from an EMBL/GenBank/DDBJ whole genome shotgun (WGS) entry which is preliminary data.</text>
</comment>
<accession>A0A3N0YV61</accession>
<feature type="compositionally biased region" description="Polar residues" evidence="1">
    <location>
        <begin position="211"/>
        <end position="225"/>
    </location>
</feature>
<proteinExistence type="predicted"/>
<feature type="region of interest" description="Disordered" evidence="1">
    <location>
        <begin position="197"/>
        <end position="225"/>
    </location>
</feature>
<dbReference type="AlphaFoldDB" id="A0A3N0YV61"/>
<organism evidence="2 3">
    <name type="scientific">Anabarilius grahami</name>
    <name type="common">Kanglang fish</name>
    <name type="synonym">Barilius grahami</name>
    <dbReference type="NCBI Taxonomy" id="495550"/>
    <lineage>
        <taxon>Eukaryota</taxon>
        <taxon>Metazoa</taxon>
        <taxon>Chordata</taxon>
        <taxon>Craniata</taxon>
        <taxon>Vertebrata</taxon>
        <taxon>Euteleostomi</taxon>
        <taxon>Actinopterygii</taxon>
        <taxon>Neopterygii</taxon>
        <taxon>Teleostei</taxon>
        <taxon>Ostariophysi</taxon>
        <taxon>Cypriniformes</taxon>
        <taxon>Xenocyprididae</taxon>
        <taxon>Xenocypridinae</taxon>
        <taxon>Xenocypridinae incertae sedis</taxon>
        <taxon>Anabarilius</taxon>
    </lineage>
</organism>
<dbReference type="EMBL" id="RJVU01022182">
    <property type="protein sequence ID" value="ROL50094.1"/>
    <property type="molecule type" value="Genomic_DNA"/>
</dbReference>
<gene>
    <name evidence="2" type="ORF">DPX16_15135</name>
</gene>
<sequence length="225" mass="23968">MTGSLQPRIQPESIRNDQTPSFFPQKIHLYNFGYGQLIIYRSFLIFDSRRTLRTSICYSNRIKANKSYAVSYLFLLVLLAGDVQLNPGPGLVGESVGAPAGGVAGLLPRQRVEFLALDGTGSIDPMLPGVLADFRSLSAGEDGAWHGDLNVQLRNVGGTAEQAERPTCAVEGLTGAGATVDNKLVFASALNCSVNSAGRGRRTVPDKGHTYGTQPKPGSQGCSRV</sequence>
<name>A0A3N0YV61_ANAGA</name>
<evidence type="ECO:0000256" key="1">
    <source>
        <dbReference type="SAM" id="MobiDB-lite"/>
    </source>
</evidence>
<evidence type="ECO:0000313" key="2">
    <source>
        <dbReference type="EMBL" id="ROL50094.1"/>
    </source>
</evidence>
<protein>
    <submittedName>
        <fullName evidence="2">Uncharacterized protein</fullName>
    </submittedName>
</protein>
<reference evidence="2 3" key="1">
    <citation type="submission" date="2018-10" db="EMBL/GenBank/DDBJ databases">
        <title>Genome assembly for a Yunnan-Guizhou Plateau 3E fish, Anabarilius grahami (Regan), and its evolutionary and genetic applications.</title>
        <authorList>
            <person name="Jiang W."/>
        </authorList>
    </citation>
    <scope>NUCLEOTIDE SEQUENCE [LARGE SCALE GENOMIC DNA]</scope>
    <source>
        <strain evidence="2">AG-KIZ</strain>
        <tissue evidence="2">Muscle</tissue>
    </source>
</reference>